<protein>
    <submittedName>
        <fullName evidence="3">Tripartite tricarboxylate transporter family receptor</fullName>
    </submittedName>
</protein>
<organism evidence="3 4">
    <name type="scientific">Variibacter gotjawalensis</name>
    <dbReference type="NCBI Taxonomy" id="1333996"/>
    <lineage>
        <taxon>Bacteria</taxon>
        <taxon>Pseudomonadati</taxon>
        <taxon>Pseudomonadota</taxon>
        <taxon>Alphaproteobacteria</taxon>
        <taxon>Hyphomicrobiales</taxon>
        <taxon>Nitrobacteraceae</taxon>
        <taxon>Variibacter</taxon>
    </lineage>
</organism>
<dbReference type="RefSeq" id="WP_096358822.1">
    <property type="nucleotide sequence ID" value="NZ_AP014946.1"/>
</dbReference>
<dbReference type="Pfam" id="PF03401">
    <property type="entry name" value="TctC"/>
    <property type="match status" value="1"/>
</dbReference>
<feature type="chain" id="PRO_5006615895" evidence="2">
    <location>
        <begin position="27"/>
        <end position="324"/>
    </location>
</feature>
<comment type="similarity">
    <text evidence="1">Belongs to the UPF0065 (bug) family.</text>
</comment>
<dbReference type="InterPro" id="IPR042100">
    <property type="entry name" value="Bug_dom1"/>
</dbReference>
<dbReference type="KEGG" id="vgo:GJW-30_1_02686"/>
<dbReference type="PIRSF" id="PIRSF017082">
    <property type="entry name" value="YflP"/>
    <property type="match status" value="1"/>
</dbReference>
<feature type="signal peptide" evidence="2">
    <location>
        <begin position="1"/>
        <end position="26"/>
    </location>
</feature>
<dbReference type="InterPro" id="IPR005064">
    <property type="entry name" value="BUG"/>
</dbReference>
<keyword evidence="3" id="KW-0675">Receptor</keyword>
<proteinExistence type="inferred from homology"/>
<dbReference type="Gene3D" id="3.40.190.10">
    <property type="entry name" value="Periplasmic binding protein-like II"/>
    <property type="match status" value="1"/>
</dbReference>
<dbReference type="SUPFAM" id="SSF53850">
    <property type="entry name" value="Periplasmic binding protein-like II"/>
    <property type="match status" value="1"/>
</dbReference>
<keyword evidence="2" id="KW-0732">Signal</keyword>
<keyword evidence="4" id="KW-1185">Reference proteome</keyword>
<reference evidence="3 4" key="1">
    <citation type="submission" date="2015-08" db="EMBL/GenBank/DDBJ databases">
        <title>Investigation of the bacterial diversity of lava forest soil.</title>
        <authorList>
            <person name="Lee J.S."/>
        </authorList>
    </citation>
    <scope>NUCLEOTIDE SEQUENCE [LARGE SCALE GENOMIC DNA]</scope>
    <source>
        <strain evidence="3 4">GJW-30</strain>
    </source>
</reference>
<name>A0A0S3PW57_9BRAD</name>
<dbReference type="PANTHER" id="PTHR42928:SF5">
    <property type="entry name" value="BLR1237 PROTEIN"/>
    <property type="match status" value="1"/>
</dbReference>
<dbReference type="EMBL" id="AP014946">
    <property type="protein sequence ID" value="BAT60150.1"/>
    <property type="molecule type" value="Genomic_DNA"/>
</dbReference>
<sequence>MTRSLRALCVALLFAVASLVSLPAHAAFPDRPITLIVPWAAGGGTDQVARKIAQLLEADFKVPVNVVNRIGGNGVIGHTALATAPADGYTFGMITIEINMMHWMKLTEVNHQSYVPLALMNADPAGIQIRANAPYKSVPELIEAIRANPGKLKASGTGVGGGWHLALAGMLRSFNIDPKTVPWVPATGAAAALLDLAAGGLDIVPSSIPEATALVSAGRVRSLAVMSEKRNPAIPDVPTLKEAAGSDWTMALWRGMVGPKGMPAEAVTKYREALKRVYEHKDFQDFMAARGFTPVWADGDGFAAFMAKDNREIGEVMTALGLRS</sequence>
<dbReference type="Gene3D" id="3.40.190.150">
    <property type="entry name" value="Bordetella uptake gene, domain 1"/>
    <property type="match status" value="1"/>
</dbReference>
<dbReference type="Proteomes" id="UP000236884">
    <property type="component" value="Chromosome"/>
</dbReference>
<evidence type="ECO:0000313" key="4">
    <source>
        <dbReference type="Proteomes" id="UP000236884"/>
    </source>
</evidence>
<dbReference type="PANTHER" id="PTHR42928">
    <property type="entry name" value="TRICARBOXYLATE-BINDING PROTEIN"/>
    <property type="match status" value="1"/>
</dbReference>
<gene>
    <name evidence="3" type="ORF">GJW-30_1_02686</name>
</gene>
<accession>A0A0S3PW57</accession>
<dbReference type="OrthoDB" id="8443386at2"/>
<evidence type="ECO:0000313" key="3">
    <source>
        <dbReference type="EMBL" id="BAT60150.1"/>
    </source>
</evidence>
<dbReference type="CDD" id="cd07012">
    <property type="entry name" value="PBP2_Bug_TTT"/>
    <property type="match status" value="1"/>
</dbReference>
<evidence type="ECO:0000256" key="2">
    <source>
        <dbReference type="SAM" id="SignalP"/>
    </source>
</evidence>
<dbReference type="AlphaFoldDB" id="A0A0S3PW57"/>
<evidence type="ECO:0000256" key="1">
    <source>
        <dbReference type="ARBA" id="ARBA00006987"/>
    </source>
</evidence>